<evidence type="ECO:0000256" key="1">
    <source>
        <dbReference type="SAM" id="MobiDB-lite"/>
    </source>
</evidence>
<accession>A0A1I8APD1</accession>
<feature type="chain" id="PRO_5009314985" evidence="3">
    <location>
        <begin position="26"/>
        <end position="391"/>
    </location>
</feature>
<keyword evidence="3" id="KW-0732">Signal</keyword>
<keyword evidence="2" id="KW-0472">Membrane</keyword>
<evidence type="ECO:0000256" key="3">
    <source>
        <dbReference type="SAM" id="SignalP"/>
    </source>
</evidence>
<evidence type="ECO:0000313" key="4">
    <source>
        <dbReference type="Proteomes" id="UP000095287"/>
    </source>
</evidence>
<dbReference type="Proteomes" id="UP000095287">
    <property type="component" value="Unplaced"/>
</dbReference>
<keyword evidence="2" id="KW-0812">Transmembrane</keyword>
<feature type="region of interest" description="Disordered" evidence="1">
    <location>
        <begin position="366"/>
        <end position="391"/>
    </location>
</feature>
<feature type="compositionally biased region" description="Polar residues" evidence="1">
    <location>
        <begin position="367"/>
        <end position="391"/>
    </location>
</feature>
<feature type="signal peptide" evidence="3">
    <location>
        <begin position="1"/>
        <end position="25"/>
    </location>
</feature>
<feature type="region of interest" description="Disordered" evidence="1">
    <location>
        <begin position="273"/>
        <end position="310"/>
    </location>
</feature>
<name>A0A1I8APD1_9BILA</name>
<evidence type="ECO:0000313" key="5">
    <source>
        <dbReference type="WBParaSite" id="L893_g7853.t1"/>
    </source>
</evidence>
<organism evidence="4 5">
    <name type="scientific">Steinernema glaseri</name>
    <dbReference type="NCBI Taxonomy" id="37863"/>
    <lineage>
        <taxon>Eukaryota</taxon>
        <taxon>Metazoa</taxon>
        <taxon>Ecdysozoa</taxon>
        <taxon>Nematoda</taxon>
        <taxon>Chromadorea</taxon>
        <taxon>Rhabditida</taxon>
        <taxon>Tylenchina</taxon>
        <taxon>Panagrolaimomorpha</taxon>
        <taxon>Strongyloidoidea</taxon>
        <taxon>Steinernematidae</taxon>
        <taxon>Steinernema</taxon>
    </lineage>
</organism>
<keyword evidence="4" id="KW-1185">Reference proteome</keyword>
<proteinExistence type="predicted"/>
<keyword evidence="2" id="KW-1133">Transmembrane helix</keyword>
<sequence length="391" mass="43311">MLLHFNSIAVIALGFLIVFPSSTIGQRAEETPCVTADQDTGVVAGLFNNTFFYFAYNGEPVLTLDPKKLFGDKPLAPAPSGRILRHFMPTTQNRVIIFFTEGDKFFYVYYELENLKDHAKEGSARVLPSLDLQEKHEVKYVDGGSPSLVDYNVQWTMDKLYMFEETSNGLVEKPLAISVGFNKNEWDILWPNPSFFSITRRLNRIIESYRRTFDGRIRFTEDRLSASSTSEECYYAETASTEFKHVLVLPERHFKMDHNSSGYGVNASMTTTTTTTTTTSTTTTTTTTTTAASSTQEPLKSARSRRHSSDEVLAKNEKVLSANAWGIAAVGAGIFGAVVGAVTIGLCCKPRSSRTKETNVEIEKWKISSSTTRGQKATLGSTSPATSKEPV</sequence>
<evidence type="ECO:0000256" key="2">
    <source>
        <dbReference type="SAM" id="Phobius"/>
    </source>
</evidence>
<dbReference type="WBParaSite" id="L893_g7853.t1">
    <property type="protein sequence ID" value="L893_g7853.t1"/>
    <property type="gene ID" value="L893_g7853"/>
</dbReference>
<feature type="compositionally biased region" description="Low complexity" evidence="1">
    <location>
        <begin position="273"/>
        <end position="295"/>
    </location>
</feature>
<protein>
    <submittedName>
        <fullName evidence="5">Uncharacterized protein</fullName>
    </submittedName>
</protein>
<dbReference type="AlphaFoldDB" id="A0A1I8APD1"/>
<reference evidence="5" key="1">
    <citation type="submission" date="2016-11" db="UniProtKB">
        <authorList>
            <consortium name="WormBaseParasite"/>
        </authorList>
    </citation>
    <scope>IDENTIFICATION</scope>
</reference>
<feature type="transmembrane region" description="Helical" evidence="2">
    <location>
        <begin position="324"/>
        <end position="348"/>
    </location>
</feature>